<dbReference type="EMBL" id="GHES01046936">
    <property type="protein sequence ID" value="MPA77495.1"/>
    <property type="molecule type" value="Transcribed_RNA"/>
</dbReference>
<dbReference type="InterPro" id="IPR021916">
    <property type="entry name" value="DUF3527"/>
</dbReference>
<dbReference type="Pfam" id="PF12043">
    <property type="entry name" value="DUF3527"/>
    <property type="match status" value="2"/>
</dbReference>
<accession>A0A5B7C9E5</accession>
<sequence length="360" mass="39281">MPSFAQTLGSCQTVEAFLQLTIKNGLPLFKLIVDNNSDILFATMKKFTSGKDGSSWIYTFYSVREIKKKSGGWINQGHKPKGCGFGYNVIGQMKVSSSYFPDLTVQSSKDQFVVRECVLYSVDHGQADQETPEFINRELAAIVVKIPSENSNDDEEKSNKGKGLIGRGFTGCLHEDRNACSKVENENSNSMTVILPGGVHGLPNKGVPSPLINRWKSGGSCDCGGWDVGCKLRILNNQDQSCKSSRPSAPCFAPDHLDLFVEGGAQENRPIFSLAPFKKGIYSVGFKASISLLQAFSICIAFISSQKSSDVLEMNNLSEARLFQESDFTGSDRVKAPTIVQREVPAKYVPSPPPSPVGRV</sequence>
<name>A0A5B7C9E5_DAVIN</name>
<protein>
    <submittedName>
        <fullName evidence="1">Uncharacterized protein</fullName>
    </submittedName>
</protein>
<dbReference type="PANTHER" id="PTHR31390">
    <property type="entry name" value="EXPRESSED PROTEIN"/>
    <property type="match status" value="1"/>
</dbReference>
<organism evidence="1">
    <name type="scientific">Davidia involucrata</name>
    <name type="common">Dove tree</name>
    <dbReference type="NCBI Taxonomy" id="16924"/>
    <lineage>
        <taxon>Eukaryota</taxon>
        <taxon>Viridiplantae</taxon>
        <taxon>Streptophyta</taxon>
        <taxon>Embryophyta</taxon>
        <taxon>Tracheophyta</taxon>
        <taxon>Spermatophyta</taxon>
        <taxon>Magnoliopsida</taxon>
        <taxon>eudicotyledons</taxon>
        <taxon>Gunneridae</taxon>
        <taxon>Pentapetalae</taxon>
        <taxon>asterids</taxon>
        <taxon>Cornales</taxon>
        <taxon>Nyssaceae</taxon>
        <taxon>Davidia</taxon>
    </lineage>
</organism>
<reference evidence="1" key="1">
    <citation type="submission" date="2019-08" db="EMBL/GenBank/DDBJ databases">
        <title>Reference gene set and small RNA set construction with multiple tissues from Davidia involucrata Baill.</title>
        <authorList>
            <person name="Yang H."/>
            <person name="Zhou C."/>
            <person name="Li G."/>
            <person name="Wang J."/>
            <person name="Gao P."/>
            <person name="Wang M."/>
            <person name="Wang R."/>
            <person name="Zhao Y."/>
        </authorList>
    </citation>
    <scope>NUCLEOTIDE SEQUENCE</scope>
    <source>
        <tissue evidence="1">Mixed with DoveR01_LX</tissue>
    </source>
</reference>
<dbReference type="PANTHER" id="PTHR31390:SF12">
    <property type="entry name" value="PUTATIVE (DUF3527)-RELATED"/>
    <property type="match status" value="1"/>
</dbReference>
<dbReference type="AlphaFoldDB" id="A0A5B7C9E5"/>
<gene>
    <name evidence="1" type="ORF">Din_046936</name>
</gene>
<evidence type="ECO:0000313" key="1">
    <source>
        <dbReference type="EMBL" id="MPA77495.1"/>
    </source>
</evidence>
<proteinExistence type="predicted"/>